<protein>
    <submittedName>
        <fullName evidence="2">Uncharacterized protein</fullName>
    </submittedName>
</protein>
<organism evidence="2 3">
    <name type="scientific">Enterococcus faecium R496</name>
    <dbReference type="NCBI Taxonomy" id="1134836"/>
    <lineage>
        <taxon>Bacteria</taxon>
        <taxon>Bacillati</taxon>
        <taxon>Bacillota</taxon>
        <taxon>Bacilli</taxon>
        <taxon>Lactobacillales</taxon>
        <taxon>Enterococcaceae</taxon>
        <taxon>Enterococcus</taxon>
    </lineage>
</organism>
<evidence type="ECO:0000256" key="1">
    <source>
        <dbReference type="SAM" id="Phobius"/>
    </source>
</evidence>
<comment type="caution">
    <text evidence="2">The sequence shown here is derived from an EMBL/GenBank/DDBJ whole genome shotgun (WGS) entry which is preliminary data.</text>
</comment>
<evidence type="ECO:0000313" key="2">
    <source>
        <dbReference type="EMBL" id="EJX52840.1"/>
    </source>
</evidence>
<keyword evidence="1" id="KW-1133">Transmembrane helix</keyword>
<proteinExistence type="predicted"/>
<name>A0AAV3GW21_ENTFC</name>
<keyword evidence="1" id="KW-0472">Membrane</keyword>
<sequence length="51" mass="6248">MEDFLLSSEEKCKLTELYEKKDNYVVANRFINFFKFMFIYVSEFFLFNGLV</sequence>
<dbReference type="EMBL" id="AMAH01000111">
    <property type="protein sequence ID" value="EJX52840.1"/>
    <property type="molecule type" value="Genomic_DNA"/>
</dbReference>
<evidence type="ECO:0000313" key="3">
    <source>
        <dbReference type="Proteomes" id="UP000006402"/>
    </source>
</evidence>
<keyword evidence="1" id="KW-0812">Transmembrane</keyword>
<gene>
    <name evidence="2" type="ORF">HMPREF1378_01459</name>
</gene>
<feature type="transmembrane region" description="Helical" evidence="1">
    <location>
        <begin position="30"/>
        <end position="50"/>
    </location>
</feature>
<dbReference type="Proteomes" id="UP000006402">
    <property type="component" value="Unassembled WGS sequence"/>
</dbReference>
<dbReference type="AlphaFoldDB" id="A0AAV3GW21"/>
<accession>A0AAV3GW21</accession>
<reference evidence="2 3" key="1">
    <citation type="submission" date="2012-04" db="EMBL/GenBank/DDBJ databases">
        <authorList>
            <person name="Weinstock G."/>
            <person name="Sodergren E."/>
            <person name="Lobos E.A."/>
            <person name="Fulton L."/>
            <person name="Fulton R."/>
            <person name="Courtney L."/>
            <person name="Fronick C."/>
            <person name="O'Laughlin M."/>
            <person name="Godfrey J."/>
            <person name="Wilson R.M."/>
            <person name="Miner T."/>
            <person name="Farmer C."/>
            <person name="Delehaunty K."/>
            <person name="Cordes M."/>
            <person name="Minx P."/>
            <person name="Tomlinson C."/>
            <person name="Chen J."/>
            <person name="Wollam A."/>
            <person name="Pepin K.H."/>
            <person name="Bhonagiri V."/>
            <person name="Zhang X."/>
            <person name="Suruliraj S."/>
            <person name="Warren W."/>
            <person name="Mitreva M."/>
            <person name="Mardis E.R."/>
            <person name="Wilson R.K."/>
        </authorList>
    </citation>
    <scope>NUCLEOTIDE SEQUENCE [LARGE SCALE GENOMIC DNA]</scope>
    <source>
        <strain evidence="2 3">R496</strain>
    </source>
</reference>